<feature type="region of interest" description="Disordered" evidence="1">
    <location>
        <begin position="66"/>
        <end position="98"/>
    </location>
</feature>
<evidence type="ECO:0000256" key="1">
    <source>
        <dbReference type="SAM" id="MobiDB-lite"/>
    </source>
</evidence>
<feature type="region of interest" description="Disordered" evidence="1">
    <location>
        <begin position="190"/>
        <end position="212"/>
    </location>
</feature>
<dbReference type="EMBL" id="CP001005">
    <property type="protein sequence ID" value="ACB28316.1"/>
    <property type="molecule type" value="Genomic_DNA"/>
</dbReference>
<dbReference type="GeneID" id="43529557"/>
<proteinExistence type="predicted"/>
<accession>B1MA20</accession>
<dbReference type="OrthoDB" id="8137921at2"/>
<evidence type="ECO:0000313" key="2">
    <source>
        <dbReference type="EMBL" id="ACB28316.1"/>
    </source>
</evidence>
<geneLocation type="plasmid" evidence="2 3">
    <name>pMRAD04</name>
</geneLocation>
<dbReference type="RefSeq" id="WP_012340139.1">
    <property type="nucleotide sequence ID" value="NC_010517.1"/>
</dbReference>
<protein>
    <submittedName>
        <fullName evidence="2">Uncharacterized protein</fullName>
    </submittedName>
</protein>
<feature type="compositionally biased region" description="Polar residues" evidence="1">
    <location>
        <begin position="70"/>
        <end position="98"/>
    </location>
</feature>
<dbReference type="KEGG" id="mrd:Mrad2831_6396"/>
<keyword evidence="2" id="KW-0614">Plasmid</keyword>
<evidence type="ECO:0000313" key="3">
    <source>
        <dbReference type="Proteomes" id="UP000006589"/>
    </source>
</evidence>
<dbReference type="Proteomes" id="UP000006589">
    <property type="component" value="Plasmid pMRAD04"/>
</dbReference>
<dbReference type="HOGENOM" id="CLU_1184318_0_0_5"/>
<gene>
    <name evidence="2" type="ordered locus">Mrad2831_6396</name>
</gene>
<feature type="region of interest" description="Disordered" evidence="1">
    <location>
        <begin position="15"/>
        <end position="35"/>
    </location>
</feature>
<dbReference type="AlphaFoldDB" id="B1MA20"/>
<name>B1MA20_METRJ</name>
<organism evidence="2 3">
    <name type="scientific">Methylobacterium radiotolerans (strain ATCC 27329 / DSM 1819 / JCM 2831 / NBRC 15690 / NCIMB 10815 / 0-1)</name>
    <dbReference type="NCBI Taxonomy" id="426355"/>
    <lineage>
        <taxon>Bacteria</taxon>
        <taxon>Pseudomonadati</taxon>
        <taxon>Pseudomonadota</taxon>
        <taxon>Alphaproteobacteria</taxon>
        <taxon>Hyphomicrobiales</taxon>
        <taxon>Methylobacteriaceae</taxon>
        <taxon>Methylobacterium</taxon>
    </lineage>
</organism>
<reference evidence="2 3" key="1">
    <citation type="submission" date="2008-03" db="EMBL/GenBank/DDBJ databases">
        <title>Complete sequence of plasmid4 of Methylobacterium radiotolerans JCM 2831.</title>
        <authorList>
            <consortium name="US DOE Joint Genome Institute"/>
            <person name="Copeland A."/>
            <person name="Lucas S."/>
            <person name="Lapidus A."/>
            <person name="Glavina del Rio T."/>
            <person name="Dalin E."/>
            <person name="Tice H."/>
            <person name="Bruce D."/>
            <person name="Goodwin L."/>
            <person name="Pitluck S."/>
            <person name="Kiss H."/>
            <person name="Brettin T."/>
            <person name="Detter J.C."/>
            <person name="Han C."/>
            <person name="Kuske C.R."/>
            <person name="Schmutz J."/>
            <person name="Larimer F."/>
            <person name="Land M."/>
            <person name="Hauser L."/>
            <person name="Kyrpides N."/>
            <person name="Mikhailova N."/>
            <person name="Marx C.J."/>
            <person name="Richardson P."/>
        </authorList>
    </citation>
    <scope>NUCLEOTIDE SEQUENCE [LARGE SCALE GENOMIC DNA]</scope>
    <source>
        <strain evidence="3">ATCC 27329 / DSM 1819 / JCM 2831 / NBRC 15690 / NCIMB 10815 / 0-1</strain>
        <plasmid evidence="3">Plasmid pMRAD04</plasmid>
    </source>
</reference>
<sequence length="235" mass="24579">MIDTLKTDARTYSSALGLNGSAPNSSKPIASGSSAGTAVGPAAVIELSDRAKALIAQNRMAQEVADRLAQQATAQHGGDASQTGSAHKAQTSSASSKAPNIYSALKPATANQSTAQTKWEAGAPYGDPTMSDADFLKNNLFAEWDLTGSGWSTEDAQAFRNAVQSGTIKIQKASEIDGLNFKSWQTFTPNPNNGAGYDTTGGTTQNPTGDAKKAIESHRAMAMWTADRGDVYLSW</sequence>